<organism evidence="2 3">
    <name type="scientific">Peribacillus cavernae</name>
    <dbReference type="NCBI Taxonomy" id="1674310"/>
    <lineage>
        <taxon>Bacteria</taxon>
        <taxon>Bacillati</taxon>
        <taxon>Bacillota</taxon>
        <taxon>Bacilli</taxon>
        <taxon>Bacillales</taxon>
        <taxon>Bacillaceae</taxon>
        <taxon>Peribacillus</taxon>
    </lineage>
</organism>
<dbReference type="EMBL" id="RYZZ01000014">
    <property type="protein sequence ID" value="RUQ28796.1"/>
    <property type="molecule type" value="Genomic_DNA"/>
</dbReference>
<gene>
    <name evidence="2" type="ORF">ELQ35_11105</name>
</gene>
<keyword evidence="3" id="KW-1185">Reference proteome</keyword>
<dbReference type="AlphaFoldDB" id="A0A433HK58"/>
<protein>
    <submittedName>
        <fullName evidence="2">Uncharacterized protein</fullName>
    </submittedName>
</protein>
<dbReference type="RefSeq" id="WP_126864904.1">
    <property type="nucleotide sequence ID" value="NZ_JAUSTX010000015.1"/>
</dbReference>
<dbReference type="Proteomes" id="UP000267430">
    <property type="component" value="Unassembled WGS sequence"/>
</dbReference>
<reference evidence="2 3" key="1">
    <citation type="submission" date="2018-12" db="EMBL/GenBank/DDBJ databases">
        <title>Bacillus chawlae sp. nov., Bacillus glennii sp. nov., and Bacillus saganii sp. nov. Isolated from the Vehicle Assembly Building at Kennedy Space Center where the Viking Spacecraft were Assembled.</title>
        <authorList>
            <person name="Seuylemezian A."/>
            <person name="Vaishampayan P."/>
        </authorList>
    </citation>
    <scope>NUCLEOTIDE SEQUENCE [LARGE SCALE GENOMIC DNA]</scope>
    <source>
        <strain evidence="2 3">L5</strain>
    </source>
</reference>
<feature type="region of interest" description="Disordered" evidence="1">
    <location>
        <begin position="65"/>
        <end position="85"/>
    </location>
</feature>
<evidence type="ECO:0000313" key="3">
    <source>
        <dbReference type="Proteomes" id="UP000267430"/>
    </source>
</evidence>
<name>A0A433HK58_9BACI</name>
<sequence length="85" mass="10285">MNEQKDQTFQRNLEKERITLEKAMKKFENTVYHCEADAQEAWGTFQKAYTSHYFRYSFHILPEKQIEKRTNRGRPKKEDPWTGGL</sequence>
<accession>A0A433HK58</accession>
<evidence type="ECO:0000313" key="2">
    <source>
        <dbReference type="EMBL" id="RUQ28796.1"/>
    </source>
</evidence>
<comment type="caution">
    <text evidence="2">The sequence shown here is derived from an EMBL/GenBank/DDBJ whole genome shotgun (WGS) entry which is preliminary data.</text>
</comment>
<proteinExistence type="predicted"/>
<evidence type="ECO:0000256" key="1">
    <source>
        <dbReference type="SAM" id="MobiDB-lite"/>
    </source>
</evidence>